<reference evidence="3" key="1">
    <citation type="submission" date="2022-08" db="EMBL/GenBank/DDBJ databases">
        <title>Whole genome sequencing of non-tuberculosis mycobacteria type-strains.</title>
        <authorList>
            <person name="Igarashi Y."/>
            <person name="Osugi A."/>
            <person name="Mitarai S."/>
        </authorList>
    </citation>
    <scope>NUCLEOTIDE SEQUENCE</scope>
    <source>
        <strain evidence="3">DSM 45127</strain>
    </source>
</reference>
<evidence type="ECO:0000313" key="3">
    <source>
        <dbReference type="EMBL" id="UMB68656.1"/>
    </source>
</evidence>
<name>A0ABY3VNC4_9MYCO</name>
<keyword evidence="4" id="KW-1185">Reference proteome</keyword>
<evidence type="ECO:0008006" key="5">
    <source>
        <dbReference type="Google" id="ProtNLM"/>
    </source>
</evidence>
<feature type="region of interest" description="Disordered" evidence="1">
    <location>
        <begin position="141"/>
        <end position="219"/>
    </location>
</feature>
<feature type="transmembrane region" description="Helical" evidence="2">
    <location>
        <begin position="115"/>
        <end position="133"/>
    </location>
</feature>
<evidence type="ECO:0000256" key="1">
    <source>
        <dbReference type="SAM" id="MobiDB-lite"/>
    </source>
</evidence>
<dbReference type="RefSeq" id="WP_240259867.1">
    <property type="nucleotide sequence ID" value="NZ_CP092488.2"/>
</dbReference>
<dbReference type="Proteomes" id="UP001055336">
    <property type="component" value="Chromosome"/>
</dbReference>
<protein>
    <recommendedName>
        <fullName evidence="5">Type VII secretion-associated protein</fullName>
    </recommendedName>
</protein>
<gene>
    <name evidence="3" type="ORF">MKK62_19930</name>
</gene>
<feature type="compositionally biased region" description="Pro residues" evidence="1">
    <location>
        <begin position="160"/>
        <end position="188"/>
    </location>
</feature>
<accession>A0ABY3VNC4</accession>
<organism evidence="3 4">
    <name type="scientific">Mycobacterium paraterrae</name>
    <dbReference type="NCBI Taxonomy" id="577492"/>
    <lineage>
        <taxon>Bacteria</taxon>
        <taxon>Bacillati</taxon>
        <taxon>Actinomycetota</taxon>
        <taxon>Actinomycetes</taxon>
        <taxon>Mycobacteriales</taxon>
        <taxon>Mycobacteriaceae</taxon>
        <taxon>Mycobacterium</taxon>
    </lineage>
</organism>
<proteinExistence type="predicted"/>
<keyword evidence="2" id="KW-0472">Membrane</keyword>
<evidence type="ECO:0000256" key="2">
    <source>
        <dbReference type="SAM" id="Phobius"/>
    </source>
</evidence>
<dbReference type="EMBL" id="CP092488">
    <property type="protein sequence ID" value="UMB68656.1"/>
    <property type="molecule type" value="Genomic_DNA"/>
</dbReference>
<sequence>MTLCLSVTPNATELVVVRGEAVLDRVHTPMDVSRLRQVVDTVLQTRKLAIVNGYRVDAIAVIGDGSDGVIAALTDAGLSGVTALDPAVACEIFTEPQDIENAVINDARARARRRWMFAAAMVIACGALLFAVVDRWEAAHRHSDPGEPAVTPRRADTTAPRPPANPVIVIPPPSIPVQEVPEPPPPTRTPTRQAPVQREQPAQQAPPAPPLVEQPESAPAGNCLFLCGVTL</sequence>
<keyword evidence="2" id="KW-0812">Transmembrane</keyword>
<evidence type="ECO:0000313" key="4">
    <source>
        <dbReference type="Proteomes" id="UP001055336"/>
    </source>
</evidence>
<feature type="compositionally biased region" description="Low complexity" evidence="1">
    <location>
        <begin position="189"/>
        <end position="203"/>
    </location>
</feature>
<keyword evidence="2" id="KW-1133">Transmembrane helix</keyword>